<protein>
    <submittedName>
        <fullName evidence="7">Uncharacterized protein</fullName>
    </submittedName>
</protein>
<dbReference type="Gene3D" id="2.40.440.10">
    <property type="entry name" value="L,D-transpeptidase catalytic domain-like"/>
    <property type="match status" value="1"/>
</dbReference>
<evidence type="ECO:0000256" key="1">
    <source>
        <dbReference type="ARBA" id="ARBA00004752"/>
    </source>
</evidence>
<keyword evidence="8" id="KW-1185">Reference proteome</keyword>
<keyword evidence="6" id="KW-0812">Transmembrane</keyword>
<evidence type="ECO:0000313" key="8">
    <source>
        <dbReference type="Proteomes" id="UP000612362"/>
    </source>
</evidence>
<dbReference type="GO" id="GO:0008360">
    <property type="term" value="P:regulation of cell shape"/>
    <property type="evidence" value="ECO:0007669"/>
    <property type="project" value="UniProtKB-KW"/>
</dbReference>
<dbReference type="InterPro" id="IPR038063">
    <property type="entry name" value="Transpep_catalytic_dom"/>
</dbReference>
<dbReference type="GO" id="GO:0005576">
    <property type="term" value="C:extracellular region"/>
    <property type="evidence" value="ECO:0007669"/>
    <property type="project" value="TreeGrafter"/>
</dbReference>
<dbReference type="PANTHER" id="PTHR30582:SF2">
    <property type="entry name" value="L,D-TRANSPEPTIDASE YCIB-RELATED"/>
    <property type="match status" value="1"/>
</dbReference>
<reference evidence="7" key="1">
    <citation type="submission" date="2020-10" db="EMBL/GenBank/DDBJ databases">
        <title>Taxonomic study of unclassified bacteria belonging to the class Ktedonobacteria.</title>
        <authorList>
            <person name="Yabe S."/>
            <person name="Wang C.M."/>
            <person name="Zheng Y."/>
            <person name="Sakai Y."/>
            <person name="Cavaletti L."/>
            <person name="Monciardini P."/>
            <person name="Donadio S."/>
        </authorList>
    </citation>
    <scope>NUCLEOTIDE SEQUENCE</scope>
    <source>
        <strain evidence="7">SOSP1-1</strain>
    </source>
</reference>
<dbReference type="InterPro" id="IPR005490">
    <property type="entry name" value="LD_TPept_cat_dom"/>
</dbReference>
<dbReference type="InterPro" id="IPR050979">
    <property type="entry name" value="LD-transpeptidase"/>
</dbReference>
<dbReference type="GO" id="GO:0018104">
    <property type="term" value="P:peptidoglycan-protein cross-linking"/>
    <property type="evidence" value="ECO:0007669"/>
    <property type="project" value="TreeGrafter"/>
</dbReference>
<evidence type="ECO:0000256" key="5">
    <source>
        <dbReference type="ARBA" id="ARBA00023316"/>
    </source>
</evidence>
<keyword evidence="5" id="KW-0961">Cell wall biogenesis/degradation</keyword>
<dbReference type="PANTHER" id="PTHR30582">
    <property type="entry name" value="L,D-TRANSPEPTIDASE"/>
    <property type="match status" value="1"/>
</dbReference>
<dbReference type="GO" id="GO:0071972">
    <property type="term" value="F:peptidoglycan L,D-transpeptidase activity"/>
    <property type="evidence" value="ECO:0007669"/>
    <property type="project" value="TreeGrafter"/>
</dbReference>
<dbReference type="GO" id="GO:0071555">
    <property type="term" value="P:cell wall organization"/>
    <property type="evidence" value="ECO:0007669"/>
    <property type="project" value="UniProtKB-KW"/>
</dbReference>
<evidence type="ECO:0000256" key="4">
    <source>
        <dbReference type="ARBA" id="ARBA00022984"/>
    </source>
</evidence>
<comment type="caution">
    <text evidence="7">The sequence shown here is derived from an EMBL/GenBank/DDBJ whole genome shotgun (WGS) entry which is preliminary data.</text>
</comment>
<dbReference type="UniPathway" id="UPA00219"/>
<dbReference type="AlphaFoldDB" id="A0A8J3HYG5"/>
<gene>
    <name evidence="7" type="ORF">KSX_24440</name>
</gene>
<accession>A0A8J3HYG5</accession>
<evidence type="ECO:0000256" key="3">
    <source>
        <dbReference type="ARBA" id="ARBA00022960"/>
    </source>
</evidence>
<dbReference type="CDD" id="cd16913">
    <property type="entry name" value="YkuD_like"/>
    <property type="match status" value="1"/>
</dbReference>
<evidence type="ECO:0000313" key="7">
    <source>
        <dbReference type="EMBL" id="GHO44281.1"/>
    </source>
</evidence>
<evidence type="ECO:0000256" key="2">
    <source>
        <dbReference type="ARBA" id="ARBA00022679"/>
    </source>
</evidence>
<dbReference type="RefSeq" id="WP_220193688.1">
    <property type="nucleotide sequence ID" value="NZ_BNJF01000001.1"/>
</dbReference>
<keyword evidence="2" id="KW-0808">Transferase</keyword>
<comment type="pathway">
    <text evidence="1">Cell wall biogenesis; peptidoglycan biosynthesis.</text>
</comment>
<evidence type="ECO:0000256" key="6">
    <source>
        <dbReference type="SAM" id="Phobius"/>
    </source>
</evidence>
<keyword evidence="6" id="KW-0472">Membrane</keyword>
<feature type="transmembrane region" description="Helical" evidence="6">
    <location>
        <begin position="88"/>
        <end position="108"/>
    </location>
</feature>
<proteinExistence type="predicted"/>
<name>A0A8J3HYG5_9CHLR</name>
<organism evidence="7 8">
    <name type="scientific">Ktedonospora formicarum</name>
    <dbReference type="NCBI Taxonomy" id="2778364"/>
    <lineage>
        <taxon>Bacteria</taxon>
        <taxon>Bacillati</taxon>
        <taxon>Chloroflexota</taxon>
        <taxon>Ktedonobacteria</taxon>
        <taxon>Ktedonobacterales</taxon>
        <taxon>Ktedonobacteraceae</taxon>
        <taxon>Ktedonospora</taxon>
    </lineage>
</organism>
<dbReference type="EMBL" id="BNJF01000001">
    <property type="protein sequence ID" value="GHO44281.1"/>
    <property type="molecule type" value="Genomic_DNA"/>
</dbReference>
<dbReference type="Proteomes" id="UP000612362">
    <property type="component" value="Unassembled WGS sequence"/>
</dbReference>
<dbReference type="SUPFAM" id="SSF141523">
    <property type="entry name" value="L,D-transpeptidase catalytic domain-like"/>
    <property type="match status" value="1"/>
</dbReference>
<keyword evidence="6" id="KW-1133">Transmembrane helix</keyword>
<dbReference type="GO" id="GO:0016740">
    <property type="term" value="F:transferase activity"/>
    <property type="evidence" value="ECO:0007669"/>
    <property type="project" value="UniProtKB-KW"/>
</dbReference>
<sequence length="376" mass="42146">MQHSRLDDLTPEERDPRNQEIVDFLSQTYTSASHDEQPSAQRLLRMRQRLASTLEAEGNQTRPVMRTIQGGGGIYSGTNKRRTSRQRLTLLAIAAVLVLIVGSSVVVFQGMSKRATNGNTANQSQATATQTIVVRSPKEQARFNIDKLKQEANTWGESHLYHNSGDGKSYKPDIAYLEQGALKELEDQFKSAKTSKNYQKIANQAEEALLLLHAFEHEAGDQTPYNQAHKVDTDLLHHYQLNQGTVIVISTAQQSLRLYQDGKFSKGFQVTAGSTTLPLAIGKQNILARNQHIILKSPFPQNDSHWFPDVLVNNMIQFHVGGYMIFDAAWRDHFGPGSQYPQGSEATKHPSGVGMNPDDMQWLYEHTNSQTQVLVY</sequence>
<keyword evidence="4" id="KW-0573">Peptidoglycan synthesis</keyword>
<keyword evidence="3" id="KW-0133">Cell shape</keyword>